<keyword evidence="3" id="KW-1185">Reference proteome</keyword>
<sequence length="285" mass="29748">MRQSFPTGLALGTANDGSESVTLPCETTDRARFKVKASDNIFFDVNDSDLEVVNDPPQIAMDPVADGEVDDQCEFTLNFSATVTDACSIDAGDVDVSLTKEAPGAFTLGAPNISIVQNGVGQVDVSGDVLVSDLLSSPAVVRIGIDAEDSCGTTSSDFRLVEVSDTTPPSIAVSLSQDTLWPPNHKLAQITANVVASDNCPGVSFELASVTSDEPDNGIADGDTTGDIQNADIGTPDLMFELRAERAGNLDGRTYTAVYEATDGSDNTASDSDEVEVPLNQAGME</sequence>
<gene>
    <name evidence="2" type="ORF">ACFQDL_04465</name>
</gene>
<dbReference type="Proteomes" id="UP001596422">
    <property type="component" value="Unassembled WGS sequence"/>
</dbReference>
<feature type="region of interest" description="Disordered" evidence="1">
    <location>
        <begin position="1"/>
        <end position="20"/>
    </location>
</feature>
<evidence type="ECO:0000256" key="1">
    <source>
        <dbReference type="SAM" id="MobiDB-lite"/>
    </source>
</evidence>
<evidence type="ECO:0000313" key="2">
    <source>
        <dbReference type="EMBL" id="MFC6669434.1"/>
    </source>
</evidence>
<protein>
    <submittedName>
        <fullName evidence="2">Uncharacterized protein</fullName>
    </submittedName>
</protein>
<proteinExistence type="predicted"/>
<organism evidence="2 3">
    <name type="scientific">Marinobacterium aestuariivivens</name>
    <dbReference type="NCBI Taxonomy" id="1698799"/>
    <lineage>
        <taxon>Bacteria</taxon>
        <taxon>Pseudomonadati</taxon>
        <taxon>Pseudomonadota</taxon>
        <taxon>Gammaproteobacteria</taxon>
        <taxon>Oceanospirillales</taxon>
        <taxon>Oceanospirillaceae</taxon>
        <taxon>Marinobacterium</taxon>
    </lineage>
</organism>
<dbReference type="RefSeq" id="WP_379907992.1">
    <property type="nucleotide sequence ID" value="NZ_JBHSWE010000001.1"/>
</dbReference>
<dbReference type="EMBL" id="JBHSWE010000001">
    <property type="protein sequence ID" value="MFC6669434.1"/>
    <property type="molecule type" value="Genomic_DNA"/>
</dbReference>
<feature type="region of interest" description="Disordered" evidence="1">
    <location>
        <begin position="261"/>
        <end position="285"/>
    </location>
</feature>
<accession>A0ABW1ZW74</accession>
<name>A0ABW1ZW74_9GAMM</name>
<reference evidence="3" key="1">
    <citation type="journal article" date="2019" name="Int. J. Syst. Evol. Microbiol.">
        <title>The Global Catalogue of Microorganisms (GCM) 10K type strain sequencing project: providing services to taxonomists for standard genome sequencing and annotation.</title>
        <authorList>
            <consortium name="The Broad Institute Genomics Platform"/>
            <consortium name="The Broad Institute Genome Sequencing Center for Infectious Disease"/>
            <person name="Wu L."/>
            <person name="Ma J."/>
        </authorList>
    </citation>
    <scope>NUCLEOTIDE SEQUENCE [LARGE SCALE GENOMIC DNA]</scope>
    <source>
        <strain evidence="3">NBRC 111756</strain>
    </source>
</reference>
<feature type="region of interest" description="Disordered" evidence="1">
    <location>
        <begin position="211"/>
        <end position="232"/>
    </location>
</feature>
<comment type="caution">
    <text evidence="2">The sequence shown here is derived from an EMBL/GenBank/DDBJ whole genome shotgun (WGS) entry which is preliminary data.</text>
</comment>
<evidence type="ECO:0000313" key="3">
    <source>
        <dbReference type="Proteomes" id="UP001596422"/>
    </source>
</evidence>